<protein>
    <recommendedName>
        <fullName evidence="9">4,4'-diaponeurosporenoate glycosyltransferase</fullName>
    </recommendedName>
</protein>
<keyword evidence="3" id="KW-0328">Glycosyltransferase</keyword>
<evidence type="ECO:0000256" key="8">
    <source>
        <dbReference type="ARBA" id="ARBA00038120"/>
    </source>
</evidence>
<dbReference type="Proteomes" id="UP000315389">
    <property type="component" value="Unassembled WGS sequence"/>
</dbReference>
<organism evidence="11 12">
    <name type="scientific">Rarobacter faecitabidus</name>
    <dbReference type="NCBI Taxonomy" id="13243"/>
    <lineage>
        <taxon>Bacteria</taxon>
        <taxon>Bacillati</taxon>
        <taxon>Actinomycetota</taxon>
        <taxon>Actinomycetes</taxon>
        <taxon>Micrococcales</taxon>
        <taxon>Rarobacteraceae</taxon>
        <taxon>Rarobacter</taxon>
    </lineage>
</organism>
<comment type="similarity">
    <text evidence="8">Belongs to the glycosyltransferase 2 family. CrtQ subfamily.</text>
</comment>
<dbReference type="Gene3D" id="3.90.550.10">
    <property type="entry name" value="Spore Coat Polysaccharide Biosynthesis Protein SpsA, Chain A"/>
    <property type="match status" value="1"/>
</dbReference>
<dbReference type="InterPro" id="IPR001173">
    <property type="entry name" value="Glyco_trans_2-like"/>
</dbReference>
<evidence type="ECO:0000256" key="9">
    <source>
        <dbReference type="ARBA" id="ARBA00040345"/>
    </source>
</evidence>
<evidence type="ECO:0000313" key="12">
    <source>
        <dbReference type="Proteomes" id="UP000315389"/>
    </source>
</evidence>
<sequence>MRAIRHVLIAVPAHDEAELLPRCIASIGAARQPAQRAGMSVDVVIVLDDCTDDSAAQVKSSRVEGLRVEHIRANSVGAARAHGIRRGLAASMAPPEATWIACTDADSEVPPNWIISQVALANRGADLVIGTVRPDPTDLSAEQIVAWQATRNLDHPNGHVHGANLGMRAQSYLAAGGFGRDRVHEDVNLVARIRALPAITVVASAEADVLTSGRRDARAPDGYARYLHRDLLRETREPVL</sequence>
<evidence type="ECO:0000256" key="4">
    <source>
        <dbReference type="ARBA" id="ARBA00022679"/>
    </source>
</evidence>
<evidence type="ECO:0000256" key="6">
    <source>
        <dbReference type="ARBA" id="ARBA00037281"/>
    </source>
</evidence>
<evidence type="ECO:0000313" key="11">
    <source>
        <dbReference type="EMBL" id="TQL63627.1"/>
    </source>
</evidence>
<dbReference type="SUPFAM" id="SSF53448">
    <property type="entry name" value="Nucleotide-diphospho-sugar transferases"/>
    <property type="match status" value="1"/>
</dbReference>
<name>A0A542ZTJ8_RARFA</name>
<evidence type="ECO:0000256" key="1">
    <source>
        <dbReference type="ARBA" id="ARBA00004236"/>
    </source>
</evidence>
<evidence type="ECO:0000256" key="2">
    <source>
        <dbReference type="ARBA" id="ARBA00022475"/>
    </source>
</evidence>
<keyword evidence="2" id="KW-1003">Cell membrane</keyword>
<comment type="pathway">
    <text evidence="7">Carotenoid biosynthesis; staphyloxanthin biosynthesis; staphyloxanthin from farnesyl diphosphate: step 4/5.</text>
</comment>
<dbReference type="EMBL" id="VFOS01000001">
    <property type="protein sequence ID" value="TQL63627.1"/>
    <property type="molecule type" value="Genomic_DNA"/>
</dbReference>
<dbReference type="InterPro" id="IPR029044">
    <property type="entry name" value="Nucleotide-diphossugar_trans"/>
</dbReference>
<dbReference type="AlphaFoldDB" id="A0A542ZTJ8"/>
<feature type="domain" description="Glycosyltransferase 2-like" evidence="10">
    <location>
        <begin position="9"/>
        <end position="135"/>
    </location>
</feature>
<keyword evidence="5" id="KW-0472">Membrane</keyword>
<dbReference type="PANTHER" id="PTHR43646:SF2">
    <property type="entry name" value="GLYCOSYLTRANSFERASE 2-LIKE DOMAIN-CONTAINING PROTEIN"/>
    <property type="match status" value="1"/>
</dbReference>
<keyword evidence="12" id="KW-1185">Reference proteome</keyword>
<gene>
    <name evidence="11" type="ORF">FB461_0094</name>
</gene>
<comment type="caution">
    <text evidence="11">The sequence shown here is derived from an EMBL/GenBank/DDBJ whole genome shotgun (WGS) entry which is preliminary data.</text>
</comment>
<comment type="subcellular location">
    <subcellularLocation>
        <location evidence="1">Cell membrane</location>
    </subcellularLocation>
</comment>
<dbReference type="PANTHER" id="PTHR43646">
    <property type="entry name" value="GLYCOSYLTRANSFERASE"/>
    <property type="match status" value="1"/>
</dbReference>
<proteinExistence type="inferred from homology"/>
<comment type="function">
    <text evidence="6">Catalyzes the glycosylation of 4,4'-diaponeurosporenoate, i.e. the esterification of glucose at the C1'' position with the carboxyl group of 4,4'-diaponeurosporenic acid, to form glycosyl-4,4'-diaponeurosporenoate. This is a step in the biosynthesis of staphyloxanthin, an orange pigment present in most staphylococci strains.</text>
</comment>
<evidence type="ECO:0000259" key="10">
    <source>
        <dbReference type="Pfam" id="PF00535"/>
    </source>
</evidence>
<reference evidence="11 12" key="1">
    <citation type="submission" date="2019-06" db="EMBL/GenBank/DDBJ databases">
        <title>Sequencing the genomes of 1000 actinobacteria strains.</title>
        <authorList>
            <person name="Klenk H.-P."/>
        </authorList>
    </citation>
    <scope>NUCLEOTIDE SEQUENCE [LARGE SCALE GENOMIC DNA]</scope>
    <source>
        <strain evidence="11 12">DSM 4813</strain>
    </source>
</reference>
<dbReference type="GO" id="GO:0005886">
    <property type="term" value="C:plasma membrane"/>
    <property type="evidence" value="ECO:0007669"/>
    <property type="project" value="UniProtKB-SubCell"/>
</dbReference>
<accession>A0A542ZTJ8</accession>
<keyword evidence="4 11" id="KW-0808">Transferase</keyword>
<evidence type="ECO:0000256" key="3">
    <source>
        <dbReference type="ARBA" id="ARBA00022676"/>
    </source>
</evidence>
<evidence type="ECO:0000256" key="5">
    <source>
        <dbReference type="ARBA" id="ARBA00023136"/>
    </source>
</evidence>
<evidence type="ECO:0000256" key="7">
    <source>
        <dbReference type="ARBA" id="ARBA00037904"/>
    </source>
</evidence>
<dbReference type="Pfam" id="PF00535">
    <property type="entry name" value="Glycos_transf_2"/>
    <property type="match status" value="1"/>
</dbReference>
<dbReference type="GO" id="GO:0016757">
    <property type="term" value="F:glycosyltransferase activity"/>
    <property type="evidence" value="ECO:0007669"/>
    <property type="project" value="UniProtKB-KW"/>
</dbReference>